<dbReference type="SUPFAM" id="SSF50475">
    <property type="entry name" value="FMN-binding split barrel"/>
    <property type="match status" value="1"/>
</dbReference>
<gene>
    <name evidence="2" type="ORF">MmiHf6_16750</name>
</gene>
<dbReference type="InterPro" id="IPR012349">
    <property type="entry name" value="Split_barrel_FMN-bd"/>
</dbReference>
<protein>
    <recommendedName>
        <fullName evidence="1">Pyridoxamine 5'-phosphate oxidase-like domain-containing protein</fullName>
    </recommendedName>
</protein>
<reference evidence="2 3" key="1">
    <citation type="submission" date="2023-07" db="EMBL/GenBank/DDBJ databases">
        <title>Closed genoem sequence of Methanomicrococcus sp. Hf6.</title>
        <authorList>
            <person name="Poehlein A."/>
            <person name="Protasov E."/>
            <person name="Platt K."/>
            <person name="Reeh H."/>
            <person name="Daniel R."/>
            <person name="Brune A."/>
        </authorList>
    </citation>
    <scope>NUCLEOTIDE SEQUENCE [LARGE SCALE GENOMIC DNA]</scope>
    <source>
        <strain evidence="2 3">Hf6</strain>
    </source>
</reference>
<accession>A0AA96V0Y9</accession>
<sequence>MEYLPDYTRILKQGGIIALATSVNDKPNVRIVNYCCDETNPSVLYFATGFDSGKISELEENESAAFTTIPKSHDDTPHVRAYNASVCKSELFLNDVKDLFLAHSPGLAETFEMIGDSLSVYEIHVKDADVIVDMLEIGKVSFN</sequence>
<dbReference type="KEGG" id="mehf:MmiHf6_16750"/>
<name>A0AA96V0Y9_9EURY</name>
<dbReference type="EMBL" id="CP131059">
    <property type="protein sequence ID" value="WNY24344.1"/>
    <property type="molecule type" value="Genomic_DNA"/>
</dbReference>
<dbReference type="Proteomes" id="UP001302978">
    <property type="component" value="Chromosome"/>
</dbReference>
<evidence type="ECO:0000313" key="3">
    <source>
        <dbReference type="Proteomes" id="UP001302978"/>
    </source>
</evidence>
<evidence type="ECO:0000259" key="1">
    <source>
        <dbReference type="Pfam" id="PF22696"/>
    </source>
</evidence>
<feature type="domain" description="Pyridoxamine 5'-phosphate oxidase-like" evidence="1">
    <location>
        <begin position="16"/>
        <end position="133"/>
    </location>
</feature>
<proteinExistence type="predicted"/>
<dbReference type="InterPro" id="IPR055196">
    <property type="entry name" value="Putative_PNPOx_2"/>
</dbReference>
<organism evidence="2 3">
    <name type="scientific">Methanimicrococcus hongohii</name>
    <dbReference type="NCBI Taxonomy" id="3028295"/>
    <lineage>
        <taxon>Archaea</taxon>
        <taxon>Methanobacteriati</taxon>
        <taxon>Methanobacteriota</taxon>
        <taxon>Stenosarchaea group</taxon>
        <taxon>Methanomicrobia</taxon>
        <taxon>Methanosarcinales</taxon>
        <taxon>Methanosarcinaceae</taxon>
        <taxon>Methanimicrococcus</taxon>
    </lineage>
</organism>
<dbReference type="GeneID" id="85196288"/>
<dbReference type="AlphaFoldDB" id="A0AA96V0Y9"/>
<evidence type="ECO:0000313" key="2">
    <source>
        <dbReference type="EMBL" id="WNY24344.1"/>
    </source>
</evidence>
<dbReference type="RefSeq" id="WP_316557524.1">
    <property type="nucleotide sequence ID" value="NZ_CP131059.1"/>
</dbReference>
<keyword evidence="3" id="KW-1185">Reference proteome</keyword>
<dbReference type="Gene3D" id="2.30.110.10">
    <property type="entry name" value="Electron Transport, Fmn-binding Protein, Chain A"/>
    <property type="match status" value="1"/>
</dbReference>
<dbReference type="Pfam" id="PF22696">
    <property type="entry name" value="Putative_PNPOx_2"/>
    <property type="match status" value="1"/>
</dbReference>